<dbReference type="PANTHER" id="PTHR12205:SF0">
    <property type="entry name" value="CENTROMERE_KINETOCHORE PROTEIN ZW10 HOMOLOG"/>
    <property type="match status" value="1"/>
</dbReference>
<evidence type="ECO:0000313" key="5">
    <source>
        <dbReference type="Proteomes" id="UP001147760"/>
    </source>
</evidence>
<keyword evidence="1" id="KW-0175">Coiled coil</keyword>
<reference evidence="4" key="2">
    <citation type="journal article" date="2023" name="IMA Fungus">
        <title>Comparative genomic study of the Penicillium genus elucidates a diverse pangenome and 15 lateral gene transfer events.</title>
        <authorList>
            <person name="Petersen C."/>
            <person name="Sorensen T."/>
            <person name="Nielsen M.R."/>
            <person name="Sondergaard T.E."/>
            <person name="Sorensen J.L."/>
            <person name="Fitzpatrick D.A."/>
            <person name="Frisvad J.C."/>
            <person name="Nielsen K.L."/>
        </authorList>
    </citation>
    <scope>NUCLEOTIDE SEQUENCE</scope>
    <source>
        <strain evidence="4">IBT 17660</strain>
    </source>
</reference>
<dbReference type="PANTHER" id="PTHR12205">
    <property type="entry name" value="CENTROMERE/KINETOCHORE PROTEIN ZW10"/>
    <property type="match status" value="1"/>
</dbReference>
<feature type="compositionally biased region" description="Acidic residues" evidence="2">
    <location>
        <begin position="448"/>
        <end position="466"/>
    </location>
</feature>
<organism evidence="4 5">
    <name type="scientific">Penicillium desertorum</name>
    <dbReference type="NCBI Taxonomy" id="1303715"/>
    <lineage>
        <taxon>Eukaryota</taxon>
        <taxon>Fungi</taxon>
        <taxon>Dikarya</taxon>
        <taxon>Ascomycota</taxon>
        <taxon>Pezizomycotina</taxon>
        <taxon>Eurotiomycetes</taxon>
        <taxon>Eurotiomycetidae</taxon>
        <taxon>Eurotiales</taxon>
        <taxon>Aspergillaceae</taxon>
        <taxon>Penicillium</taxon>
    </lineage>
</organism>
<dbReference type="InterPro" id="IPR055148">
    <property type="entry name" value="ZW10_C_2"/>
</dbReference>
<protein>
    <recommendedName>
        <fullName evidence="3">ZW10 C-terminal helical domain-containing protein</fullName>
    </recommendedName>
</protein>
<feature type="region of interest" description="Disordered" evidence="2">
    <location>
        <begin position="420"/>
        <end position="511"/>
    </location>
</feature>
<keyword evidence="5" id="KW-1185">Reference proteome</keyword>
<dbReference type="OrthoDB" id="10251381at2759"/>
<proteinExistence type="predicted"/>
<feature type="compositionally biased region" description="Basic and acidic residues" evidence="2">
    <location>
        <begin position="437"/>
        <end position="447"/>
    </location>
</feature>
<evidence type="ECO:0000313" key="4">
    <source>
        <dbReference type="EMBL" id="KAJ5483380.1"/>
    </source>
</evidence>
<gene>
    <name evidence="4" type="ORF">N7530_002626</name>
</gene>
<dbReference type="Proteomes" id="UP001147760">
    <property type="component" value="Unassembled WGS sequence"/>
</dbReference>
<accession>A0A9W9X4C7</accession>
<feature type="coiled-coil region" evidence="1">
    <location>
        <begin position="33"/>
        <end position="60"/>
    </location>
</feature>
<feature type="compositionally biased region" description="Acidic residues" evidence="2">
    <location>
        <begin position="423"/>
        <end position="436"/>
    </location>
</feature>
<dbReference type="AlphaFoldDB" id="A0A9W9X4C7"/>
<dbReference type="GO" id="GO:0005737">
    <property type="term" value="C:cytoplasm"/>
    <property type="evidence" value="ECO:0007669"/>
    <property type="project" value="GOC"/>
</dbReference>
<evidence type="ECO:0000259" key="3">
    <source>
        <dbReference type="Pfam" id="PF22766"/>
    </source>
</evidence>
<dbReference type="GO" id="GO:0007094">
    <property type="term" value="P:mitotic spindle assembly checkpoint signaling"/>
    <property type="evidence" value="ECO:0007669"/>
    <property type="project" value="TreeGrafter"/>
</dbReference>
<reference evidence="4" key="1">
    <citation type="submission" date="2022-12" db="EMBL/GenBank/DDBJ databases">
        <authorList>
            <person name="Petersen C."/>
        </authorList>
    </citation>
    <scope>NUCLEOTIDE SEQUENCE</scope>
    <source>
        <strain evidence="4">IBT 17660</strain>
    </source>
</reference>
<dbReference type="FunFam" id="1.10.357.150:FF:000004">
    <property type="entry name" value="Centromere/kinetochore protein zw10 homolog"/>
    <property type="match status" value="1"/>
</dbReference>
<feature type="compositionally biased region" description="Acidic residues" evidence="2">
    <location>
        <begin position="483"/>
        <end position="500"/>
    </location>
</feature>
<comment type="caution">
    <text evidence="4">The sequence shown here is derived from an EMBL/GenBank/DDBJ whole genome shotgun (WGS) entry which is preliminary data.</text>
</comment>
<evidence type="ECO:0000256" key="2">
    <source>
        <dbReference type="SAM" id="MobiDB-lite"/>
    </source>
</evidence>
<dbReference type="Gene3D" id="1.10.357.150">
    <property type="match status" value="1"/>
</dbReference>
<feature type="domain" description="ZW10 C-terminal helical" evidence="3">
    <location>
        <begin position="684"/>
        <end position="832"/>
    </location>
</feature>
<dbReference type="Pfam" id="PF22766">
    <property type="entry name" value="ZW10_C2"/>
    <property type="match status" value="1"/>
</dbReference>
<dbReference type="GO" id="GO:1990423">
    <property type="term" value="C:RZZ complex"/>
    <property type="evidence" value="ECO:0007669"/>
    <property type="project" value="TreeGrafter"/>
</dbReference>
<sequence>MTGNTEELCRAVLGFVTEGTYPEESVVAGKFPAAALARELELISKAREQVENEISSLSRENTFDADDWIIQAKQLHADIERSRLTAREIVAQHEHTEPLQAKVEDARAKVALVETEIAFNQAVAGTLEEVHRLCQQLETGRAALRSGQITTAIEQLESADAAVGKDAFFTNTNVMGILSDEVSLLRSEIIEALHSRWADQLKVDRKQGEFHVSSADADADSLQSTITSLARLDILTSATEKLQKDLLSAIVNPILLPHPDGTSHGVVVTETSIRIEPEASKTTALETLDRLSSVLGYLRQNLPSVVSATFSESFIVTISSKAISEWLSSAIPTNLGGLTEFENILNHVSQFAKQIESWGWTGQEELVSWVNQAPRLWLTRRRVDSLDSVRKVLAASQGTTKQVERIEKEKVSQAESALLENAGNEDWDADWDDGNEDEPKKQETTKPEEEEEDVSAWGLDEEDIEETPGQAKPEAKPEAIASTEDDDADDAWGWGDEDEDDHKIDDKPSQLQNTAAVNPTDKKNTAGFVSPKEVTLKEVFTITDIPESVLAVVQQQISDSMDILQPAHAHSRVASSGAGLLALPTLILAMFKATSSTFYSLKLTSGQMYLYNDSLYLADEIRKLVEEHQLSRLQPDVEALEKFGKLAYSKEMQTQRTIVTDLLDGAQGFGQCSEQPFQADCENSVSATVDRIRDVYKEWQPILSHSALLQSVGSLLSTVINKVVIDIEDLGDISEDQSRQLVSFCNQISKLEDVFMPETGGDAEALPVTAIYVPSWLRFQYMINILESSLADIKYLWIEGELGLEFSAEEVIDLIEALFAESDYRRRAISEIRKAPRG</sequence>
<dbReference type="EMBL" id="JAPWDO010000002">
    <property type="protein sequence ID" value="KAJ5483380.1"/>
    <property type="molecule type" value="Genomic_DNA"/>
</dbReference>
<dbReference type="InterPro" id="IPR046362">
    <property type="entry name" value="Zw10/DSL1_C_sf"/>
</dbReference>
<evidence type="ECO:0000256" key="1">
    <source>
        <dbReference type="SAM" id="Coils"/>
    </source>
</evidence>
<dbReference type="GO" id="GO:0006888">
    <property type="term" value="P:endoplasmic reticulum to Golgi vesicle-mediated transport"/>
    <property type="evidence" value="ECO:0007669"/>
    <property type="project" value="TreeGrafter"/>
</dbReference>
<name>A0A9W9X4C7_9EURO</name>